<proteinExistence type="predicted"/>
<dbReference type="PIRSF" id="PIRSF029202">
    <property type="entry name" value="UCP029202"/>
    <property type="match status" value="1"/>
</dbReference>
<dbReference type="Gene3D" id="3.30.2400.30">
    <property type="match status" value="1"/>
</dbReference>
<sequence length="306" mass="32981">MNAQLNLDASQTAYFNRQLEVIKAQTYDVKQGALRALELFPVDPTTPEHAETQTYYQYDARGIAKIISDYASDLPSIEVAGKSFTTKIETIGLSYSYSLMDIKRAAIAGTPLNVRKAVAAQRGIFARHNQLFWNGDAATGIVGILSHASVPNAQVTADGTGTSPLWSTKTPVQILRDLTQAVTEIITVTKGVETPNLLVLSASRLQVLRSTLMATNTDRSILGAFQLMYPNIRVEGAEELAGAFTGGAEGFLLGRNEATHIELIAPVVYEEEAPQQVNLSALVPASGRNGGAAIYYPLAFSKKYGI</sequence>
<dbReference type="InterPro" id="IPR020049">
    <property type="entry name" value="Major_capsid-like"/>
</dbReference>
<dbReference type="EMBL" id="LR798317">
    <property type="protein sequence ID" value="CAB5223296.1"/>
    <property type="molecule type" value="Genomic_DNA"/>
</dbReference>
<accession>A0A6J7WZ56</accession>
<reference evidence="1" key="1">
    <citation type="submission" date="2020-05" db="EMBL/GenBank/DDBJ databases">
        <authorList>
            <person name="Chiriac C."/>
            <person name="Salcher M."/>
            <person name="Ghai R."/>
            <person name="Kavagutti S V."/>
        </authorList>
    </citation>
    <scope>NUCLEOTIDE SEQUENCE</scope>
</reference>
<evidence type="ECO:0000313" key="1">
    <source>
        <dbReference type="EMBL" id="CAB5223296.1"/>
    </source>
</evidence>
<evidence type="ECO:0008006" key="2">
    <source>
        <dbReference type="Google" id="ProtNLM"/>
    </source>
</evidence>
<gene>
    <name evidence="1" type="ORF">UFOVP380_31</name>
</gene>
<protein>
    <recommendedName>
        <fullName evidence="2">DUF2184 domain-containing protein</fullName>
    </recommendedName>
</protein>
<dbReference type="Pfam" id="PF09950">
    <property type="entry name" value="Major_capside"/>
    <property type="match status" value="1"/>
</dbReference>
<name>A0A6J7WZ56_9CAUD</name>
<organism evidence="1">
    <name type="scientific">uncultured Caudovirales phage</name>
    <dbReference type="NCBI Taxonomy" id="2100421"/>
    <lineage>
        <taxon>Viruses</taxon>
        <taxon>Duplodnaviria</taxon>
        <taxon>Heunggongvirae</taxon>
        <taxon>Uroviricota</taxon>
        <taxon>Caudoviricetes</taxon>
        <taxon>Peduoviridae</taxon>
        <taxon>Maltschvirus</taxon>
        <taxon>Maltschvirus maltsch</taxon>
    </lineage>
</organism>